<keyword evidence="1 6" id="KW-0285">Flavoprotein</keyword>
<dbReference type="InterPro" id="IPR008255">
    <property type="entry name" value="Pyr_nucl-diS_OxRdtase_2_AS"/>
</dbReference>
<dbReference type="Proteomes" id="UP000034448">
    <property type="component" value="Unassembled WGS sequence"/>
</dbReference>
<evidence type="ECO:0000259" key="8">
    <source>
        <dbReference type="Pfam" id="PF07992"/>
    </source>
</evidence>
<dbReference type="GO" id="GO:0005737">
    <property type="term" value="C:cytoplasm"/>
    <property type="evidence" value="ECO:0007669"/>
    <property type="project" value="InterPro"/>
</dbReference>
<keyword evidence="3 6" id="KW-0560">Oxidoreductase</keyword>
<evidence type="ECO:0000256" key="7">
    <source>
        <dbReference type="RuleBase" id="RU003881"/>
    </source>
</evidence>
<evidence type="ECO:0000256" key="3">
    <source>
        <dbReference type="ARBA" id="ARBA00023002"/>
    </source>
</evidence>
<dbReference type="PRINTS" id="PR00469">
    <property type="entry name" value="PNDRDTASEII"/>
</dbReference>
<comment type="subunit">
    <text evidence="6">Homodimer.</text>
</comment>
<organism evidence="9 10">
    <name type="scientific">Candidatus Daviesbacteria bacterium GW2011_GWA1_36_8</name>
    <dbReference type="NCBI Taxonomy" id="1618417"/>
    <lineage>
        <taxon>Bacteria</taxon>
        <taxon>Candidatus Daviesiibacteriota</taxon>
    </lineage>
</organism>
<feature type="domain" description="FAD/NAD(P)-binding" evidence="8">
    <location>
        <begin position="8"/>
        <end position="294"/>
    </location>
</feature>
<dbReference type="PROSITE" id="PS00573">
    <property type="entry name" value="PYRIDINE_REDOX_2"/>
    <property type="match status" value="1"/>
</dbReference>
<accession>A0A0G0HT38</accession>
<dbReference type="SUPFAM" id="SSF51905">
    <property type="entry name" value="FAD/NAD(P)-binding domain"/>
    <property type="match status" value="1"/>
</dbReference>
<dbReference type="InterPro" id="IPR036188">
    <property type="entry name" value="FAD/NAD-bd_sf"/>
</dbReference>
<name>A0A0G0HT38_9BACT</name>
<comment type="caution">
    <text evidence="9">The sequence shown here is derived from an EMBL/GenBank/DDBJ whole genome shotgun (WGS) entry which is preliminary data.</text>
</comment>
<evidence type="ECO:0000313" key="10">
    <source>
        <dbReference type="Proteomes" id="UP000034448"/>
    </source>
</evidence>
<dbReference type="GO" id="GO:0004791">
    <property type="term" value="F:thioredoxin-disulfide reductase (NADPH) activity"/>
    <property type="evidence" value="ECO:0007669"/>
    <property type="project" value="UniProtKB-UniRule"/>
</dbReference>
<keyword evidence="7" id="KW-0521">NADP</keyword>
<dbReference type="InterPro" id="IPR023753">
    <property type="entry name" value="FAD/NAD-binding_dom"/>
</dbReference>
<comment type="cofactor">
    <cofactor evidence="7">
        <name>FAD</name>
        <dbReference type="ChEBI" id="CHEBI:57692"/>
    </cofactor>
    <text evidence="7">Binds 1 FAD per subunit.</text>
</comment>
<protein>
    <recommendedName>
        <fullName evidence="6">Thioredoxin reductase</fullName>
        <ecNumber evidence="6">1.8.1.9</ecNumber>
    </recommendedName>
</protein>
<dbReference type="GO" id="GO:0019430">
    <property type="term" value="P:removal of superoxide radicals"/>
    <property type="evidence" value="ECO:0007669"/>
    <property type="project" value="UniProtKB-UniRule"/>
</dbReference>
<dbReference type="EC" id="1.8.1.9" evidence="6"/>
<dbReference type="Gene3D" id="3.50.50.60">
    <property type="entry name" value="FAD/NAD(P)-binding domain"/>
    <property type="match status" value="2"/>
</dbReference>
<dbReference type="PANTHER" id="PTHR48105">
    <property type="entry name" value="THIOREDOXIN REDUCTASE 1-RELATED-RELATED"/>
    <property type="match status" value="1"/>
</dbReference>
<sequence>MENPKVERLIIIGSGPAGLTAAIYAARGGANPLVISGRAAGGQLMLTTDVDDFPGFPEGIQGPELMQKIRKQASRFDTRFIEEDVVSVDFSQKPFVVNTESSSLKAESIIIATGASAQWLGLESEQKFIGKGVSACAVCDGFFFKGKNLIVVGGGDTAMREAQHLSKLANKVTVVHRRDSLRAQAALEELVKSKENVEFKFNTVIEEILGDQKVTGVKLKDTQTGEISQMPIDGVFVAIGHKPNTGFLKGQIDLDEKGYILVTDEIYTSVDGVFVAGDVSDHKYRQGVTAAGAGTKAALEVEDYLENLK</sequence>
<keyword evidence="5 6" id="KW-0676">Redox-active center</keyword>
<dbReference type="AlphaFoldDB" id="A0A0G0HT38"/>
<keyword evidence="2 6" id="KW-0274">FAD</keyword>
<dbReference type="PRINTS" id="PR00368">
    <property type="entry name" value="FADPNR"/>
</dbReference>
<dbReference type="Pfam" id="PF07992">
    <property type="entry name" value="Pyr_redox_2"/>
    <property type="match status" value="1"/>
</dbReference>
<keyword evidence="4" id="KW-1015">Disulfide bond</keyword>
<evidence type="ECO:0000256" key="4">
    <source>
        <dbReference type="ARBA" id="ARBA00023157"/>
    </source>
</evidence>
<evidence type="ECO:0000313" key="9">
    <source>
        <dbReference type="EMBL" id="KKQ15174.1"/>
    </source>
</evidence>
<gene>
    <name evidence="9" type="ORF">US28_C0021G0005</name>
</gene>
<comment type="similarity">
    <text evidence="6">Belongs to the class-II pyridine nucleotide-disulfide oxidoreductase family.</text>
</comment>
<dbReference type="NCBIfam" id="TIGR01292">
    <property type="entry name" value="TRX_reduct"/>
    <property type="match status" value="1"/>
</dbReference>
<evidence type="ECO:0000256" key="5">
    <source>
        <dbReference type="ARBA" id="ARBA00023284"/>
    </source>
</evidence>
<reference evidence="9 10" key="1">
    <citation type="journal article" date="2015" name="Nature">
        <title>rRNA introns, odd ribosomes, and small enigmatic genomes across a large radiation of phyla.</title>
        <authorList>
            <person name="Brown C.T."/>
            <person name="Hug L.A."/>
            <person name="Thomas B.C."/>
            <person name="Sharon I."/>
            <person name="Castelle C.J."/>
            <person name="Singh A."/>
            <person name="Wilkins M.J."/>
            <person name="Williams K.H."/>
            <person name="Banfield J.F."/>
        </authorList>
    </citation>
    <scope>NUCLEOTIDE SEQUENCE [LARGE SCALE GENOMIC DNA]</scope>
</reference>
<evidence type="ECO:0000256" key="6">
    <source>
        <dbReference type="RuleBase" id="RU003880"/>
    </source>
</evidence>
<evidence type="ECO:0000256" key="1">
    <source>
        <dbReference type="ARBA" id="ARBA00022630"/>
    </source>
</evidence>
<dbReference type="EMBL" id="LBSJ01000021">
    <property type="protein sequence ID" value="KKQ15174.1"/>
    <property type="molecule type" value="Genomic_DNA"/>
</dbReference>
<proteinExistence type="inferred from homology"/>
<evidence type="ECO:0000256" key="2">
    <source>
        <dbReference type="ARBA" id="ARBA00022827"/>
    </source>
</evidence>
<dbReference type="InterPro" id="IPR005982">
    <property type="entry name" value="Thioredox_Rdtase"/>
</dbReference>
<comment type="catalytic activity">
    <reaction evidence="6">
        <text>[thioredoxin]-dithiol + NADP(+) = [thioredoxin]-disulfide + NADPH + H(+)</text>
        <dbReference type="Rhea" id="RHEA:20345"/>
        <dbReference type="Rhea" id="RHEA-COMP:10698"/>
        <dbReference type="Rhea" id="RHEA-COMP:10700"/>
        <dbReference type="ChEBI" id="CHEBI:15378"/>
        <dbReference type="ChEBI" id="CHEBI:29950"/>
        <dbReference type="ChEBI" id="CHEBI:50058"/>
        <dbReference type="ChEBI" id="CHEBI:57783"/>
        <dbReference type="ChEBI" id="CHEBI:58349"/>
        <dbReference type="EC" id="1.8.1.9"/>
    </reaction>
</comment>
<dbReference type="PATRIC" id="fig|1618417.4.peg.768"/>
<dbReference type="InterPro" id="IPR050097">
    <property type="entry name" value="Ferredoxin-NADP_redctase_2"/>
</dbReference>